<dbReference type="AlphaFoldDB" id="A0A1B8HSA5"/>
<reference evidence="2" key="1">
    <citation type="submission" date="2016-06" db="EMBL/GenBank/DDBJ databases">
        <authorList>
            <person name="Butler K."/>
        </authorList>
    </citation>
    <scope>NUCLEOTIDE SEQUENCE [LARGE SCALE GENOMIC DNA]</scope>
    <source>
        <strain evidence="2">GCSL-Mp20</strain>
    </source>
</reference>
<dbReference type="Proteomes" id="UP000092377">
    <property type="component" value="Unassembled WGS sequence"/>
</dbReference>
<comment type="caution">
    <text evidence="1">The sequence shown here is derived from an EMBL/GenBank/DDBJ whole genome shotgun (WGS) entry which is preliminary data.</text>
</comment>
<organism evidence="1 2">
    <name type="scientific">Morganella psychrotolerans</name>
    <dbReference type="NCBI Taxonomy" id="368603"/>
    <lineage>
        <taxon>Bacteria</taxon>
        <taxon>Pseudomonadati</taxon>
        <taxon>Pseudomonadota</taxon>
        <taxon>Gammaproteobacteria</taxon>
        <taxon>Enterobacterales</taxon>
        <taxon>Morganellaceae</taxon>
        <taxon>Morganella</taxon>
    </lineage>
</organism>
<dbReference type="EMBL" id="LZEY01000008">
    <property type="protein sequence ID" value="OBU12241.1"/>
    <property type="molecule type" value="Genomic_DNA"/>
</dbReference>
<dbReference type="OrthoDB" id="7065739at2"/>
<protein>
    <submittedName>
        <fullName evidence="1">Uncharacterized protein</fullName>
    </submittedName>
</protein>
<sequence>MKINITPENQGVLKVLFQVESAVKSLIERGVTVLGISTSGDNPRIKIARHAYCEQLIRTGKACYLQFGNSRHGYYKQGSFTLGGCRVYWSESIY</sequence>
<proteinExistence type="predicted"/>
<name>A0A1B8HSA5_9GAMM</name>
<evidence type="ECO:0000313" key="2">
    <source>
        <dbReference type="Proteomes" id="UP000092377"/>
    </source>
</evidence>
<keyword evidence="2" id="KW-1185">Reference proteome</keyword>
<gene>
    <name evidence="1" type="ORF">AYY18_16865</name>
</gene>
<accession>A0A1B8HSA5</accession>
<dbReference type="RefSeq" id="WP_067400584.1">
    <property type="nucleotide sequence ID" value="NZ_LZEY01000008.1"/>
</dbReference>
<evidence type="ECO:0000313" key="1">
    <source>
        <dbReference type="EMBL" id="OBU12241.1"/>
    </source>
</evidence>